<feature type="region of interest" description="Disordered" evidence="1">
    <location>
        <begin position="22"/>
        <end position="42"/>
    </location>
</feature>
<reference evidence="2 3" key="1">
    <citation type="submission" date="2018-07" db="EMBL/GenBank/DDBJ databases">
        <title>The complete nuclear genome of the prasinophyte Chloropicon primus (CCMP1205).</title>
        <authorList>
            <person name="Pombert J.-F."/>
            <person name="Otis C."/>
            <person name="Turmel M."/>
            <person name="Lemieux C."/>
        </authorList>
    </citation>
    <scope>NUCLEOTIDE SEQUENCE [LARGE SCALE GENOMIC DNA]</scope>
    <source>
        <strain evidence="2 3">CCMP1205</strain>
    </source>
</reference>
<evidence type="ECO:0000256" key="1">
    <source>
        <dbReference type="SAM" id="MobiDB-lite"/>
    </source>
</evidence>
<protein>
    <submittedName>
        <fullName evidence="2">Uncharacterized protein</fullName>
    </submittedName>
</protein>
<accession>A0A5B8MSP2</accession>
<evidence type="ECO:0000313" key="2">
    <source>
        <dbReference type="EMBL" id="QDZ23361.1"/>
    </source>
</evidence>
<proteinExistence type="predicted"/>
<dbReference type="Proteomes" id="UP000316726">
    <property type="component" value="Chromosome 10"/>
</dbReference>
<keyword evidence="3" id="KW-1185">Reference proteome</keyword>
<sequence length="193" mass="22738">MAQTWEGRNYKGLQSEYNKKFVPFETQRGSGTNHGPKSDYKEGRDHYVVYNHTTSRTDYRAWPTKAVYHGKKHDYRPFNAKFDYDTTYGYDFNDKSDLTAGRYDPDKNINTMRNKFVPESVSETLKGNSTNKEDYVDWRVTSTVEPNTVRQTSNAIHELEFTAKSLYQDSFTQWPLQRTVNKKHEVERSGKRF</sequence>
<name>A0A5B8MSP2_9CHLO</name>
<dbReference type="EMBL" id="CP031043">
    <property type="protein sequence ID" value="QDZ23361.1"/>
    <property type="molecule type" value="Genomic_DNA"/>
</dbReference>
<dbReference type="AlphaFoldDB" id="A0A5B8MSP2"/>
<organism evidence="2 3">
    <name type="scientific">Chloropicon primus</name>
    <dbReference type="NCBI Taxonomy" id="1764295"/>
    <lineage>
        <taxon>Eukaryota</taxon>
        <taxon>Viridiplantae</taxon>
        <taxon>Chlorophyta</taxon>
        <taxon>Chloropicophyceae</taxon>
        <taxon>Chloropicales</taxon>
        <taxon>Chloropicaceae</taxon>
        <taxon>Chloropicon</taxon>
    </lineage>
</organism>
<evidence type="ECO:0000313" key="3">
    <source>
        <dbReference type="Proteomes" id="UP000316726"/>
    </source>
</evidence>
<gene>
    <name evidence="2" type="ORF">A3770_10p58790</name>
</gene>